<evidence type="ECO:0000313" key="1">
    <source>
        <dbReference type="EMBL" id="UXH46570.1"/>
    </source>
</evidence>
<gene>
    <name evidence="1" type="ORF">N5C46_11175</name>
</gene>
<keyword evidence="2" id="KW-1185">Reference proteome</keyword>
<dbReference type="Proteomes" id="UP001064027">
    <property type="component" value="Chromosome"/>
</dbReference>
<evidence type="ECO:0000313" key="2">
    <source>
        <dbReference type="Proteomes" id="UP001064027"/>
    </source>
</evidence>
<organism evidence="1 2">
    <name type="scientific">Rossellomorea vietnamensis</name>
    <dbReference type="NCBI Taxonomy" id="218284"/>
    <lineage>
        <taxon>Bacteria</taxon>
        <taxon>Bacillati</taxon>
        <taxon>Bacillota</taxon>
        <taxon>Bacilli</taxon>
        <taxon>Bacillales</taxon>
        <taxon>Bacillaceae</taxon>
        <taxon>Rossellomorea</taxon>
    </lineage>
</organism>
<proteinExistence type="predicted"/>
<protein>
    <submittedName>
        <fullName evidence="1">NUDIX domain-containing protein</fullName>
    </submittedName>
</protein>
<accession>A0ACD4CDF6</accession>
<sequence length="174" mass="20589">MKKVFGEKVPGLDYRKRTGVYAVIFHQEKDKILTFRNEIGHHFLPGGGIKENESHVECLEREMMEETGYCVSIGSYIGHAMYYFFSRKGDPLLGEGHFYLVELNEKMLEPMEDEHAPVWMDRKDAKRLLIHEHHYWGIEEVWKLNEEIGIQAKQKNYEHSINMENNEVKKEKKC</sequence>
<dbReference type="EMBL" id="CP104558">
    <property type="protein sequence ID" value="UXH46570.1"/>
    <property type="molecule type" value="Genomic_DNA"/>
</dbReference>
<reference evidence="1" key="1">
    <citation type="submission" date="2022-09" db="EMBL/GenBank/DDBJ databases">
        <title>Complete genome sequence of Rossellomorea vietnamensis strain RL-WG62, a newly isolated PGPR with the potential for plant salinity stress alleviation.</title>
        <authorList>
            <person name="Ren L."/>
            <person name="Wang G."/>
            <person name="Hu H."/>
        </authorList>
    </citation>
    <scope>NUCLEOTIDE SEQUENCE</scope>
    <source>
        <strain evidence="1">RL-WG62</strain>
    </source>
</reference>
<name>A0ACD4CDF6_9BACI</name>